<feature type="region of interest" description="Disordered" evidence="1">
    <location>
        <begin position="79"/>
        <end position="115"/>
    </location>
</feature>
<accession>A0A852Z3B4</accession>
<dbReference type="EMBL" id="JACBYW010000007">
    <property type="protein sequence ID" value="NYH80502.1"/>
    <property type="molecule type" value="Genomic_DNA"/>
</dbReference>
<evidence type="ECO:0000313" key="3">
    <source>
        <dbReference type="Proteomes" id="UP000548304"/>
    </source>
</evidence>
<name>A0A852Z3B4_9ACTN</name>
<proteinExistence type="predicted"/>
<sequence length="115" mass="12303">MDITIAESVVRTATGSTDSDLVDEIALVLYRHSAFSSELADSAGRGLLSAEEVTEVSARAHAATEREIQRVLDTAVREERHPVAPSPRKQPAVETCETSSRSSSRTAATMLGVHP</sequence>
<protein>
    <submittedName>
        <fullName evidence="2">Uncharacterized protein</fullName>
    </submittedName>
</protein>
<gene>
    <name evidence="2" type="ORF">FHR84_003859</name>
</gene>
<dbReference type="AlphaFoldDB" id="A0A852Z3B4"/>
<evidence type="ECO:0000256" key="1">
    <source>
        <dbReference type="SAM" id="MobiDB-lite"/>
    </source>
</evidence>
<organism evidence="2 3">
    <name type="scientific">Actinopolyspora biskrensis</name>
    <dbReference type="NCBI Taxonomy" id="1470178"/>
    <lineage>
        <taxon>Bacteria</taxon>
        <taxon>Bacillati</taxon>
        <taxon>Actinomycetota</taxon>
        <taxon>Actinomycetes</taxon>
        <taxon>Actinopolysporales</taxon>
        <taxon>Actinopolysporaceae</taxon>
        <taxon>Actinopolyspora</taxon>
    </lineage>
</organism>
<reference evidence="2 3" key="1">
    <citation type="submission" date="2020-07" db="EMBL/GenBank/DDBJ databases">
        <title>Genomic Encyclopedia of Type Strains, Phase III (KMG-III): the genomes of soil and plant-associated and newly described type strains.</title>
        <authorList>
            <person name="Whitman W."/>
        </authorList>
    </citation>
    <scope>NUCLEOTIDE SEQUENCE [LARGE SCALE GENOMIC DNA]</scope>
    <source>
        <strain evidence="2 3">CECT 8576</strain>
    </source>
</reference>
<dbReference type="Proteomes" id="UP000548304">
    <property type="component" value="Unassembled WGS sequence"/>
</dbReference>
<comment type="caution">
    <text evidence="2">The sequence shown here is derived from an EMBL/GenBank/DDBJ whole genome shotgun (WGS) entry which is preliminary data.</text>
</comment>
<keyword evidence="3" id="KW-1185">Reference proteome</keyword>
<feature type="compositionally biased region" description="Low complexity" evidence="1">
    <location>
        <begin position="98"/>
        <end position="109"/>
    </location>
</feature>
<evidence type="ECO:0000313" key="2">
    <source>
        <dbReference type="EMBL" id="NYH80502.1"/>
    </source>
</evidence>
<dbReference type="RefSeq" id="WP_218863246.1">
    <property type="nucleotide sequence ID" value="NZ_JACBYW010000007.1"/>
</dbReference>